<dbReference type="PROSITE" id="PS00395">
    <property type="entry name" value="ALANINE_RACEMASE"/>
    <property type="match status" value="1"/>
</dbReference>
<dbReference type="Pfam" id="PF01168">
    <property type="entry name" value="Ala_racemase_N"/>
    <property type="match status" value="1"/>
</dbReference>
<accession>A0A554RHR0</accession>
<protein>
    <submittedName>
        <fullName evidence="2">Alanine racemase</fullName>
    </submittedName>
</protein>
<evidence type="ECO:0000313" key="3">
    <source>
        <dbReference type="Proteomes" id="UP000316988"/>
    </source>
</evidence>
<reference evidence="2 3" key="1">
    <citation type="submission" date="2019-07" db="EMBL/GenBank/DDBJ databases">
        <authorList>
            <person name="Zhao L.H."/>
        </authorList>
    </citation>
    <scope>NUCLEOTIDE SEQUENCE [LARGE SCALE GENOMIC DNA]</scope>
    <source>
        <strain evidence="2 3">Co35</strain>
    </source>
</reference>
<proteinExistence type="predicted"/>
<keyword evidence="3" id="KW-1185">Reference proteome</keyword>
<dbReference type="InterPro" id="IPR001608">
    <property type="entry name" value="Ala_racemase_N"/>
</dbReference>
<dbReference type="InterPro" id="IPR020622">
    <property type="entry name" value="Ala_racemase_pyridoxalP-BS"/>
</dbReference>
<dbReference type="SUPFAM" id="SSF51419">
    <property type="entry name" value="PLP-binding barrel"/>
    <property type="match status" value="1"/>
</dbReference>
<dbReference type="EMBL" id="VLNT01000029">
    <property type="protein sequence ID" value="TSD53687.1"/>
    <property type="molecule type" value="Genomic_DNA"/>
</dbReference>
<dbReference type="OrthoDB" id="2986620at2"/>
<evidence type="ECO:0000259" key="1">
    <source>
        <dbReference type="Pfam" id="PF01168"/>
    </source>
</evidence>
<dbReference type="RefSeq" id="WP_143914908.1">
    <property type="nucleotide sequence ID" value="NZ_VLNT01000029.1"/>
</dbReference>
<comment type="caution">
    <text evidence="2">The sequence shown here is derived from an EMBL/GenBank/DDBJ whole genome shotgun (WGS) entry which is preliminary data.</text>
</comment>
<organism evidence="2 3">
    <name type="scientific">Aeromicrobium piscarium</name>
    <dbReference type="NCBI Taxonomy" id="2590901"/>
    <lineage>
        <taxon>Bacteria</taxon>
        <taxon>Bacillati</taxon>
        <taxon>Actinomycetota</taxon>
        <taxon>Actinomycetes</taxon>
        <taxon>Propionibacteriales</taxon>
        <taxon>Nocardioidaceae</taxon>
        <taxon>Aeromicrobium</taxon>
    </lineage>
</organism>
<dbReference type="Proteomes" id="UP000316988">
    <property type="component" value="Unassembled WGS sequence"/>
</dbReference>
<feature type="domain" description="Alanine racemase N-terminal" evidence="1">
    <location>
        <begin position="10"/>
        <end position="168"/>
    </location>
</feature>
<evidence type="ECO:0000313" key="2">
    <source>
        <dbReference type="EMBL" id="TSD53687.1"/>
    </source>
</evidence>
<sequence length="343" mass="37262">MAFDLHLDEKRWRDHLRHICDTTPGMVPVIKGNGYGLGRDLLADESRELGADLIAVGTYAEVPGALDRFDGSVMVLTPWRPFTTDVVLDERVIHTVGRVEDIAQLAGEHAGARVIVEGETSMSRHGLDRHELAPATEALGELVVEGFAIHLPMAGGNLREAEQWAAVLETSRLDTTTLFVSHLTPVELSQLRERRPQLTIRPRIGTSLWLGDLGALEVRATVLDRHFVERGERIGYRQRPVPRDGHVLIIAGGTSHGVGLEAPRAVASTVDRGKSLAKGGLAAAGRALSPFTVAGKQRWFAEPPHMQASMVLLPADVTAPAIGDTVPAAVRYTIATFDQILRH</sequence>
<dbReference type="AlphaFoldDB" id="A0A554RHR0"/>
<name>A0A554RHR0_9ACTN</name>
<dbReference type="Gene3D" id="3.20.20.10">
    <property type="entry name" value="Alanine racemase"/>
    <property type="match status" value="1"/>
</dbReference>
<gene>
    <name evidence="2" type="ORF">FNM00_17930</name>
</gene>
<dbReference type="InterPro" id="IPR029066">
    <property type="entry name" value="PLP-binding_barrel"/>
</dbReference>